<keyword evidence="2" id="KW-0808">Transferase</keyword>
<dbReference type="Pfam" id="PF00814">
    <property type="entry name" value="TsaD"/>
    <property type="match status" value="1"/>
</dbReference>
<dbReference type="PANTHER" id="PTHR11735">
    <property type="entry name" value="TRNA N6-ADENOSINE THREONYLCARBAMOYLTRANSFERASE"/>
    <property type="match status" value="1"/>
</dbReference>
<dbReference type="Gene3D" id="3.40.630.30">
    <property type="match status" value="1"/>
</dbReference>
<dbReference type="InterPro" id="IPR022496">
    <property type="entry name" value="T6A_TsaB"/>
</dbReference>
<gene>
    <name evidence="2" type="primary">tsaB</name>
    <name evidence="2" type="ORF">GXN74_07735</name>
</gene>
<proteinExistence type="predicted"/>
<dbReference type="GO" id="GO:0008080">
    <property type="term" value="F:N-acetyltransferase activity"/>
    <property type="evidence" value="ECO:0007669"/>
    <property type="project" value="InterPro"/>
</dbReference>
<dbReference type="InterPro" id="IPR000905">
    <property type="entry name" value="Gcp-like_dom"/>
</dbReference>
<dbReference type="GO" id="GO:0005829">
    <property type="term" value="C:cytosol"/>
    <property type="evidence" value="ECO:0007669"/>
    <property type="project" value="TreeGrafter"/>
</dbReference>
<dbReference type="AlphaFoldDB" id="A0A7X5HW09"/>
<evidence type="ECO:0000313" key="3">
    <source>
        <dbReference type="Proteomes" id="UP000461585"/>
    </source>
</evidence>
<dbReference type="CDD" id="cd24032">
    <property type="entry name" value="ASKHA_NBD_TsaB"/>
    <property type="match status" value="1"/>
</dbReference>
<dbReference type="InterPro" id="IPR043129">
    <property type="entry name" value="ATPase_NBD"/>
</dbReference>
<organism evidence="2 3">
    <name type="scientific">Anaerotalea alkaliphila</name>
    <dbReference type="NCBI Taxonomy" id="2662126"/>
    <lineage>
        <taxon>Bacteria</taxon>
        <taxon>Bacillati</taxon>
        <taxon>Bacillota</taxon>
        <taxon>Clostridia</taxon>
        <taxon>Eubacteriales</taxon>
        <taxon>Anaerotalea</taxon>
    </lineage>
</organism>
<reference evidence="2 3" key="1">
    <citation type="submission" date="2020-01" db="EMBL/GenBank/DDBJ databases">
        <title>Anaeroalcalibacter tamaniensis gen. nov., sp. nov., moderately halophilic strictly anaerobic fermenter bacterium from mud volcano of Taman peninsula.</title>
        <authorList>
            <person name="Frolova A."/>
            <person name="Merkel A.Y."/>
            <person name="Slobodkin A.I."/>
        </authorList>
    </citation>
    <scope>NUCLEOTIDE SEQUENCE [LARGE SCALE GENOMIC DNA]</scope>
    <source>
        <strain evidence="2 3">F-3ap</strain>
    </source>
</reference>
<dbReference type="NCBIfam" id="TIGR01575">
    <property type="entry name" value="rimI"/>
    <property type="match status" value="1"/>
</dbReference>
<dbReference type="SUPFAM" id="SSF53067">
    <property type="entry name" value="Actin-like ATPase domain"/>
    <property type="match status" value="2"/>
</dbReference>
<dbReference type="SUPFAM" id="SSF55729">
    <property type="entry name" value="Acyl-CoA N-acyltransferases (Nat)"/>
    <property type="match status" value="1"/>
</dbReference>
<dbReference type="EMBL" id="JAAEEH010000018">
    <property type="protein sequence ID" value="NDL67633.1"/>
    <property type="molecule type" value="Genomic_DNA"/>
</dbReference>
<dbReference type="NCBIfam" id="TIGR03725">
    <property type="entry name" value="T6A_YeaZ"/>
    <property type="match status" value="1"/>
</dbReference>
<evidence type="ECO:0000313" key="2">
    <source>
        <dbReference type="EMBL" id="NDL67633.1"/>
    </source>
</evidence>
<protein>
    <submittedName>
        <fullName evidence="2">tRNA (Adenosine(37)-N6)-threonylcarbamoyltransferase complex dimerization subunit type 1 TsaB</fullName>
    </submittedName>
</protein>
<dbReference type="Gene3D" id="3.30.420.40">
    <property type="match status" value="2"/>
</dbReference>
<dbReference type="Proteomes" id="UP000461585">
    <property type="component" value="Unassembled WGS sequence"/>
</dbReference>
<dbReference type="RefSeq" id="WP_162370361.1">
    <property type="nucleotide sequence ID" value="NZ_JAAEEH010000018.1"/>
</dbReference>
<dbReference type="PANTHER" id="PTHR11735:SF11">
    <property type="entry name" value="TRNA THREONYLCARBAMOYLADENOSINE BIOSYNTHESIS PROTEIN TSAB"/>
    <property type="match status" value="1"/>
</dbReference>
<accession>A0A7X5HW09</accession>
<dbReference type="Pfam" id="PF00583">
    <property type="entry name" value="Acetyltransf_1"/>
    <property type="match status" value="1"/>
</dbReference>
<feature type="domain" description="N-acetyltransferase" evidence="1">
    <location>
        <begin position="240"/>
        <end position="384"/>
    </location>
</feature>
<dbReference type="InterPro" id="IPR000182">
    <property type="entry name" value="GNAT_dom"/>
</dbReference>
<dbReference type="InterPro" id="IPR006464">
    <property type="entry name" value="AcTrfase_RimI/Ard1"/>
</dbReference>
<name>A0A7X5HW09_9FIRM</name>
<dbReference type="InterPro" id="IPR016181">
    <property type="entry name" value="Acyl_CoA_acyltransferase"/>
</dbReference>
<dbReference type="PROSITE" id="PS51186">
    <property type="entry name" value="GNAT"/>
    <property type="match status" value="1"/>
</dbReference>
<dbReference type="CDD" id="cd04301">
    <property type="entry name" value="NAT_SF"/>
    <property type="match status" value="1"/>
</dbReference>
<dbReference type="GO" id="GO:0002949">
    <property type="term" value="P:tRNA threonylcarbamoyladenosine modification"/>
    <property type="evidence" value="ECO:0007669"/>
    <property type="project" value="InterPro"/>
</dbReference>
<comment type="caution">
    <text evidence="2">The sequence shown here is derived from an EMBL/GenBank/DDBJ whole genome shotgun (WGS) entry which is preliminary data.</text>
</comment>
<sequence length="384" mass="42309">MKILAIESSGMAASVAVVTEDQVLGEYTLNHKRTHAETLMPLVKSLVDALGMTVGDLDGIAVSAGPGSYTGLRIGSASAKGLAHVLGIPLWPVSTLEILAYNANPQPGVVCAMIDARRKEVYTATYRWEGERLVCVEEPRNIPLVETLERLKAYGEGPILLVGDATRAHGDLIRETMGDVPCRLAPAHLNMPRASAAAMLVFQEEIQQESYLEHHPDYMKKTQAEREYDALHGQEESGELRIRPLEEGDLEGIALLEREAFSTPWSREAFEKELHSPQSRMLVAEKGGSLLGYAGLWKVLDEGHFTNVAVRKESRGQGVGKALVQELISRGEEEGLESFTLEVRRSNGPALGLYESCGFAVEGIRKEYYMEPTEDALLLWRRKL</sequence>
<evidence type="ECO:0000259" key="1">
    <source>
        <dbReference type="PROSITE" id="PS51186"/>
    </source>
</evidence>
<keyword evidence="3" id="KW-1185">Reference proteome</keyword>